<dbReference type="Proteomes" id="UP000664991">
    <property type="component" value="Unassembled WGS sequence"/>
</dbReference>
<organism evidence="1 2">
    <name type="scientific">Ovis aries</name>
    <name type="common">Sheep</name>
    <dbReference type="NCBI Taxonomy" id="9940"/>
    <lineage>
        <taxon>Eukaryota</taxon>
        <taxon>Metazoa</taxon>
        <taxon>Chordata</taxon>
        <taxon>Craniata</taxon>
        <taxon>Vertebrata</taxon>
        <taxon>Euteleostomi</taxon>
        <taxon>Mammalia</taxon>
        <taxon>Eutheria</taxon>
        <taxon>Laurasiatheria</taxon>
        <taxon>Artiodactyla</taxon>
        <taxon>Ruminantia</taxon>
        <taxon>Pecora</taxon>
        <taxon>Bovidae</taxon>
        <taxon>Caprinae</taxon>
        <taxon>Ovis</taxon>
    </lineage>
</organism>
<accession>A0A835ZWC8</accession>
<reference evidence="1 2" key="1">
    <citation type="submission" date="2020-12" db="EMBL/GenBank/DDBJ databases">
        <title>De novo assembly of Tibetan sheep genome.</title>
        <authorList>
            <person name="Li X."/>
        </authorList>
    </citation>
    <scope>NUCLEOTIDE SEQUENCE [LARGE SCALE GENOMIC DNA]</scope>
    <source>
        <tissue evidence="1">Heart</tissue>
    </source>
</reference>
<proteinExistence type="predicted"/>
<dbReference type="AlphaFoldDB" id="A0A835ZWC8"/>
<name>A0A835ZWC8_SHEEP</name>
<gene>
    <name evidence="1" type="ORF">JEQ12_010561</name>
</gene>
<evidence type="ECO:0000313" key="2">
    <source>
        <dbReference type="Proteomes" id="UP000664991"/>
    </source>
</evidence>
<sequence length="84" mass="8887">MCITVGLVLLVVAVVAGAVIWMTVPRTLMCLSWFLKCETAALRGLSDAQSCFVTSDPLTPLSAAGCECICASISITRNLSHQNL</sequence>
<protein>
    <submittedName>
        <fullName evidence="1">Uncharacterized protein</fullName>
    </submittedName>
</protein>
<dbReference type="EMBL" id="JAEMGP010000020">
    <property type="protein sequence ID" value="KAG5197107.1"/>
    <property type="molecule type" value="Genomic_DNA"/>
</dbReference>
<evidence type="ECO:0000313" key="1">
    <source>
        <dbReference type="EMBL" id="KAG5197107.1"/>
    </source>
</evidence>
<comment type="caution">
    <text evidence="1">The sequence shown here is derived from an EMBL/GenBank/DDBJ whole genome shotgun (WGS) entry which is preliminary data.</text>
</comment>